<sequence>MFGHVAECCGLWWKVVGSLHEFPACLLFLCCIVHSSCWNYVNKYIDSPHSFLGNHPFSQPLCPLQRCFHICIHCT</sequence>
<dbReference type="AlphaFoldDB" id="A0A3N4J5N8"/>
<reference evidence="1 2" key="1">
    <citation type="journal article" date="2018" name="Nat. Ecol. Evol.">
        <title>Pezizomycetes genomes reveal the molecular basis of ectomycorrhizal truffle lifestyle.</title>
        <authorList>
            <person name="Murat C."/>
            <person name="Payen T."/>
            <person name="Noel B."/>
            <person name="Kuo A."/>
            <person name="Morin E."/>
            <person name="Chen J."/>
            <person name="Kohler A."/>
            <person name="Krizsan K."/>
            <person name="Balestrini R."/>
            <person name="Da Silva C."/>
            <person name="Montanini B."/>
            <person name="Hainaut M."/>
            <person name="Levati E."/>
            <person name="Barry K.W."/>
            <person name="Belfiori B."/>
            <person name="Cichocki N."/>
            <person name="Clum A."/>
            <person name="Dockter R.B."/>
            <person name="Fauchery L."/>
            <person name="Guy J."/>
            <person name="Iotti M."/>
            <person name="Le Tacon F."/>
            <person name="Lindquist E.A."/>
            <person name="Lipzen A."/>
            <person name="Malagnac F."/>
            <person name="Mello A."/>
            <person name="Molinier V."/>
            <person name="Miyauchi S."/>
            <person name="Poulain J."/>
            <person name="Riccioni C."/>
            <person name="Rubini A."/>
            <person name="Sitrit Y."/>
            <person name="Splivallo R."/>
            <person name="Traeger S."/>
            <person name="Wang M."/>
            <person name="Zifcakova L."/>
            <person name="Wipf D."/>
            <person name="Zambonelli A."/>
            <person name="Paolocci F."/>
            <person name="Nowrousian M."/>
            <person name="Ottonello S."/>
            <person name="Baldrian P."/>
            <person name="Spatafora J.W."/>
            <person name="Henrissat B."/>
            <person name="Nagy L.G."/>
            <person name="Aury J.M."/>
            <person name="Wincker P."/>
            <person name="Grigoriev I.V."/>
            <person name="Bonfante P."/>
            <person name="Martin F.M."/>
        </authorList>
    </citation>
    <scope>NUCLEOTIDE SEQUENCE [LARGE SCALE GENOMIC DNA]</scope>
    <source>
        <strain evidence="1 2">120613-1</strain>
    </source>
</reference>
<keyword evidence="2" id="KW-1185">Reference proteome</keyword>
<organism evidence="1 2">
    <name type="scientific">Choiromyces venosus 120613-1</name>
    <dbReference type="NCBI Taxonomy" id="1336337"/>
    <lineage>
        <taxon>Eukaryota</taxon>
        <taxon>Fungi</taxon>
        <taxon>Dikarya</taxon>
        <taxon>Ascomycota</taxon>
        <taxon>Pezizomycotina</taxon>
        <taxon>Pezizomycetes</taxon>
        <taxon>Pezizales</taxon>
        <taxon>Tuberaceae</taxon>
        <taxon>Choiromyces</taxon>
    </lineage>
</organism>
<protein>
    <submittedName>
        <fullName evidence="1">Uncharacterized protein</fullName>
    </submittedName>
</protein>
<name>A0A3N4J5N8_9PEZI</name>
<dbReference type="EMBL" id="ML120474">
    <property type="protein sequence ID" value="RPA92398.1"/>
    <property type="molecule type" value="Genomic_DNA"/>
</dbReference>
<accession>A0A3N4J5N8</accession>
<evidence type="ECO:0000313" key="1">
    <source>
        <dbReference type="EMBL" id="RPA92398.1"/>
    </source>
</evidence>
<gene>
    <name evidence="1" type="ORF">L873DRAFT_197173</name>
</gene>
<dbReference type="Proteomes" id="UP000276215">
    <property type="component" value="Unassembled WGS sequence"/>
</dbReference>
<evidence type="ECO:0000313" key="2">
    <source>
        <dbReference type="Proteomes" id="UP000276215"/>
    </source>
</evidence>
<proteinExistence type="predicted"/>